<evidence type="ECO:0000256" key="11">
    <source>
        <dbReference type="PROSITE-ProRule" id="PRU00524"/>
    </source>
</evidence>
<dbReference type="PROSITE" id="PS51177">
    <property type="entry name" value="LUMAZINE_BIND"/>
    <property type="match status" value="2"/>
</dbReference>
<dbReference type="InterPro" id="IPR026017">
    <property type="entry name" value="Lumazine-bd_dom"/>
</dbReference>
<comment type="catalytic activity">
    <reaction evidence="1">
        <text>2 6,7-dimethyl-8-(1-D-ribityl)lumazine + H(+) = 5-amino-6-(D-ribitylamino)uracil + riboflavin</text>
        <dbReference type="Rhea" id="RHEA:20772"/>
        <dbReference type="ChEBI" id="CHEBI:15378"/>
        <dbReference type="ChEBI" id="CHEBI:15934"/>
        <dbReference type="ChEBI" id="CHEBI:57986"/>
        <dbReference type="ChEBI" id="CHEBI:58201"/>
        <dbReference type="EC" id="2.5.1.9"/>
    </reaction>
</comment>
<evidence type="ECO:0000256" key="3">
    <source>
        <dbReference type="ARBA" id="ARBA00004887"/>
    </source>
</evidence>
<keyword evidence="7" id="KW-0686">Riboflavin biosynthesis</keyword>
<comment type="function">
    <text evidence="2">Catalyzes the dismutation of two molecules of 6,7-dimethyl-8-ribityllumazine, resulting in the formation of riboflavin and 5-amino-6-(D-ribitylamino)uracil.</text>
</comment>
<keyword evidence="8 13" id="KW-0808">Transferase</keyword>
<evidence type="ECO:0000256" key="7">
    <source>
        <dbReference type="ARBA" id="ARBA00022619"/>
    </source>
</evidence>
<dbReference type="CDD" id="cd00402">
    <property type="entry name" value="Riboflavin_synthase_like"/>
    <property type="match status" value="1"/>
</dbReference>
<evidence type="ECO:0000256" key="1">
    <source>
        <dbReference type="ARBA" id="ARBA00000968"/>
    </source>
</evidence>
<keyword evidence="14" id="KW-1185">Reference proteome</keyword>
<protein>
    <recommendedName>
        <fullName evidence="6 10">Riboflavin synthase</fullName>
        <ecNumber evidence="5 10">2.5.1.9</ecNumber>
    </recommendedName>
</protein>
<evidence type="ECO:0000256" key="2">
    <source>
        <dbReference type="ARBA" id="ARBA00002803"/>
    </source>
</evidence>
<evidence type="ECO:0000313" key="13">
    <source>
        <dbReference type="EMBL" id="TVX92840.1"/>
    </source>
</evidence>
<dbReference type="GO" id="GO:0004746">
    <property type="term" value="F:riboflavin synthase activity"/>
    <property type="evidence" value="ECO:0007669"/>
    <property type="project" value="UniProtKB-UniRule"/>
</dbReference>
<dbReference type="EC" id="2.5.1.9" evidence="5 10"/>
<feature type="repeat" description="Lumazine-binding" evidence="11">
    <location>
        <begin position="1"/>
        <end position="96"/>
    </location>
</feature>
<evidence type="ECO:0000256" key="5">
    <source>
        <dbReference type="ARBA" id="ARBA00012827"/>
    </source>
</evidence>
<dbReference type="PANTHER" id="PTHR21098">
    <property type="entry name" value="RIBOFLAVIN SYNTHASE ALPHA CHAIN"/>
    <property type="match status" value="1"/>
</dbReference>
<dbReference type="OrthoDB" id="9788537at2"/>
<gene>
    <name evidence="13" type="primary">ribE</name>
    <name evidence="13" type="ORF">FPZ44_07105</name>
</gene>
<evidence type="ECO:0000256" key="8">
    <source>
        <dbReference type="ARBA" id="ARBA00022679"/>
    </source>
</evidence>
<dbReference type="RefSeq" id="WP_144988690.1">
    <property type="nucleotide sequence ID" value="NZ_VNJK01000001.1"/>
</dbReference>
<evidence type="ECO:0000259" key="12">
    <source>
        <dbReference type="PROSITE" id="PS51177"/>
    </source>
</evidence>
<dbReference type="PANTHER" id="PTHR21098:SF12">
    <property type="entry name" value="RIBOFLAVIN SYNTHASE"/>
    <property type="match status" value="1"/>
</dbReference>
<comment type="caution">
    <text evidence="13">The sequence shown here is derived from an EMBL/GenBank/DDBJ whole genome shotgun (WGS) entry which is preliminary data.</text>
</comment>
<dbReference type="Pfam" id="PF00677">
    <property type="entry name" value="Lum_binding"/>
    <property type="match status" value="2"/>
</dbReference>
<dbReference type="NCBIfam" id="TIGR00187">
    <property type="entry name" value="ribE"/>
    <property type="match status" value="1"/>
</dbReference>
<dbReference type="NCBIfam" id="NF006767">
    <property type="entry name" value="PRK09289.1"/>
    <property type="match status" value="1"/>
</dbReference>
<dbReference type="NCBIfam" id="NF009566">
    <property type="entry name" value="PRK13020.1"/>
    <property type="match status" value="1"/>
</dbReference>
<dbReference type="FunFam" id="2.40.30.20:FF:000004">
    <property type="entry name" value="Riboflavin synthase, alpha subunit"/>
    <property type="match status" value="1"/>
</dbReference>
<evidence type="ECO:0000256" key="9">
    <source>
        <dbReference type="ARBA" id="ARBA00022737"/>
    </source>
</evidence>
<feature type="repeat" description="Lumazine-binding" evidence="11">
    <location>
        <begin position="97"/>
        <end position="194"/>
    </location>
</feature>
<organism evidence="13 14">
    <name type="scientific">Paenibacillus agilis</name>
    <dbReference type="NCBI Taxonomy" id="3020863"/>
    <lineage>
        <taxon>Bacteria</taxon>
        <taxon>Bacillati</taxon>
        <taxon>Bacillota</taxon>
        <taxon>Bacilli</taxon>
        <taxon>Bacillales</taxon>
        <taxon>Paenibacillaceae</taxon>
        <taxon>Paenibacillus</taxon>
    </lineage>
</organism>
<dbReference type="Gene3D" id="2.40.30.20">
    <property type="match status" value="2"/>
</dbReference>
<dbReference type="PIRSF" id="PIRSF000498">
    <property type="entry name" value="Riboflavin_syn_A"/>
    <property type="match status" value="1"/>
</dbReference>
<feature type="domain" description="Lumazine-binding" evidence="12">
    <location>
        <begin position="97"/>
        <end position="194"/>
    </location>
</feature>
<dbReference type="AlphaFoldDB" id="A0A559IYY9"/>
<dbReference type="InterPro" id="IPR017938">
    <property type="entry name" value="Riboflavin_synthase-like_b-brl"/>
</dbReference>
<dbReference type="Proteomes" id="UP000318102">
    <property type="component" value="Unassembled WGS sequence"/>
</dbReference>
<evidence type="ECO:0000256" key="4">
    <source>
        <dbReference type="ARBA" id="ARBA00011233"/>
    </source>
</evidence>
<dbReference type="FunFam" id="2.40.30.20:FF:000003">
    <property type="entry name" value="Riboflavin synthase, alpha subunit"/>
    <property type="match status" value="1"/>
</dbReference>
<dbReference type="EMBL" id="VNJK01000001">
    <property type="protein sequence ID" value="TVX92840.1"/>
    <property type="molecule type" value="Genomic_DNA"/>
</dbReference>
<evidence type="ECO:0000256" key="10">
    <source>
        <dbReference type="NCBIfam" id="TIGR00187"/>
    </source>
</evidence>
<accession>A0A559IYY9</accession>
<dbReference type="InterPro" id="IPR023366">
    <property type="entry name" value="ATP_synth_asu-like_sf"/>
</dbReference>
<sequence length="229" mass="24707">MFTGLVEEVGTLHSVSKQGEALVLCIRANQVLEGVKLGDSIAVNGVCLTVTAYSGASFHADVMPQTYRHTNLKQLRPGVSINLERAMAANGRFGGHIVQGHIDGTAVIVNRVVDANAIVFEFQLEQPGIERYMIPKGSITIDGISLTLIQADDSNFAVSIIPHTLSKTSLAHKKMGDTVNVECDVLGKYVERLLRFASTNDHGVGDNLEHSSSKSSQLTESFLAEHGFF</sequence>
<keyword evidence="9" id="KW-0677">Repeat</keyword>
<dbReference type="SUPFAM" id="SSF63380">
    <property type="entry name" value="Riboflavin synthase domain-like"/>
    <property type="match status" value="2"/>
</dbReference>
<evidence type="ECO:0000313" key="14">
    <source>
        <dbReference type="Proteomes" id="UP000318102"/>
    </source>
</evidence>
<reference evidence="13 14" key="1">
    <citation type="submission" date="2019-07" db="EMBL/GenBank/DDBJ databases">
        <authorList>
            <person name="Kim J."/>
        </authorList>
    </citation>
    <scope>NUCLEOTIDE SEQUENCE [LARGE SCALE GENOMIC DNA]</scope>
    <source>
        <strain evidence="13 14">N4</strain>
    </source>
</reference>
<comment type="pathway">
    <text evidence="3">Cofactor biosynthesis; riboflavin biosynthesis; riboflavin from 2-hydroxy-3-oxobutyl phosphate and 5-amino-6-(D-ribitylamino)uracil: step 2/2.</text>
</comment>
<comment type="subunit">
    <text evidence="4">Homotrimer.</text>
</comment>
<proteinExistence type="predicted"/>
<dbReference type="GO" id="GO:0009231">
    <property type="term" value="P:riboflavin biosynthetic process"/>
    <property type="evidence" value="ECO:0007669"/>
    <property type="project" value="UniProtKB-KW"/>
</dbReference>
<name>A0A559IYY9_9BACL</name>
<feature type="domain" description="Lumazine-binding" evidence="12">
    <location>
        <begin position="1"/>
        <end position="96"/>
    </location>
</feature>
<dbReference type="InterPro" id="IPR001783">
    <property type="entry name" value="Lumazine-bd"/>
</dbReference>
<evidence type="ECO:0000256" key="6">
    <source>
        <dbReference type="ARBA" id="ARBA00013950"/>
    </source>
</evidence>